<keyword evidence="4" id="KW-1185">Reference proteome</keyword>
<keyword evidence="2" id="KW-0812">Transmembrane</keyword>
<evidence type="ECO:0000256" key="2">
    <source>
        <dbReference type="SAM" id="Phobius"/>
    </source>
</evidence>
<keyword evidence="2" id="KW-1133">Transmembrane helix</keyword>
<feature type="compositionally biased region" description="Polar residues" evidence="1">
    <location>
        <begin position="326"/>
        <end position="335"/>
    </location>
</feature>
<feature type="transmembrane region" description="Helical" evidence="2">
    <location>
        <begin position="1000"/>
        <end position="1020"/>
    </location>
</feature>
<keyword evidence="2" id="KW-0472">Membrane</keyword>
<name>A0AA38XNS6_9EURO</name>
<protein>
    <submittedName>
        <fullName evidence="3">Uncharacterized protein</fullName>
    </submittedName>
</protein>
<feature type="compositionally biased region" description="Basic and acidic residues" evidence="1">
    <location>
        <begin position="578"/>
        <end position="588"/>
    </location>
</feature>
<dbReference type="Proteomes" id="UP001172673">
    <property type="component" value="Unassembled WGS sequence"/>
</dbReference>
<feature type="compositionally biased region" description="Basic and acidic residues" evidence="1">
    <location>
        <begin position="630"/>
        <end position="640"/>
    </location>
</feature>
<feature type="compositionally biased region" description="Polar residues" evidence="1">
    <location>
        <begin position="589"/>
        <end position="599"/>
    </location>
</feature>
<accession>A0AA38XNS6</accession>
<feature type="transmembrane region" description="Helical" evidence="2">
    <location>
        <begin position="934"/>
        <end position="954"/>
    </location>
</feature>
<dbReference type="AlphaFoldDB" id="A0AA38XNS6"/>
<evidence type="ECO:0000313" key="4">
    <source>
        <dbReference type="Proteomes" id="UP001172673"/>
    </source>
</evidence>
<feature type="region of interest" description="Disordered" evidence="1">
    <location>
        <begin position="524"/>
        <end position="659"/>
    </location>
</feature>
<feature type="compositionally biased region" description="Basic and acidic residues" evidence="1">
    <location>
        <begin position="601"/>
        <end position="611"/>
    </location>
</feature>
<proteinExistence type="predicted"/>
<feature type="compositionally biased region" description="Basic residues" evidence="1">
    <location>
        <begin position="556"/>
        <end position="567"/>
    </location>
</feature>
<feature type="compositionally biased region" description="Polar residues" evidence="1">
    <location>
        <begin position="528"/>
        <end position="555"/>
    </location>
</feature>
<gene>
    <name evidence="3" type="ORF">H2200_000610</name>
</gene>
<dbReference type="EMBL" id="JAPDRK010000001">
    <property type="protein sequence ID" value="KAJ9616890.1"/>
    <property type="molecule type" value="Genomic_DNA"/>
</dbReference>
<feature type="region of interest" description="Disordered" evidence="1">
    <location>
        <begin position="326"/>
        <end position="352"/>
    </location>
</feature>
<reference evidence="3" key="1">
    <citation type="submission" date="2022-10" db="EMBL/GenBank/DDBJ databases">
        <title>Culturing micro-colonial fungi from biological soil crusts in the Mojave desert and describing Neophaeococcomyces mojavensis, and introducing the new genera and species Taxawa tesnikishii.</title>
        <authorList>
            <person name="Kurbessoian T."/>
            <person name="Stajich J.E."/>
        </authorList>
    </citation>
    <scope>NUCLEOTIDE SEQUENCE</scope>
    <source>
        <strain evidence="3">TK_41</strain>
    </source>
</reference>
<comment type="caution">
    <text evidence="3">The sequence shown here is derived from an EMBL/GenBank/DDBJ whole genome shotgun (WGS) entry which is preliminary data.</text>
</comment>
<organism evidence="3 4">
    <name type="scientific">Cladophialophora chaetospira</name>
    <dbReference type="NCBI Taxonomy" id="386627"/>
    <lineage>
        <taxon>Eukaryota</taxon>
        <taxon>Fungi</taxon>
        <taxon>Dikarya</taxon>
        <taxon>Ascomycota</taxon>
        <taxon>Pezizomycotina</taxon>
        <taxon>Eurotiomycetes</taxon>
        <taxon>Chaetothyriomycetidae</taxon>
        <taxon>Chaetothyriales</taxon>
        <taxon>Herpotrichiellaceae</taxon>
        <taxon>Cladophialophora</taxon>
    </lineage>
</organism>
<evidence type="ECO:0000256" key="1">
    <source>
        <dbReference type="SAM" id="MobiDB-lite"/>
    </source>
</evidence>
<evidence type="ECO:0000313" key="3">
    <source>
        <dbReference type="EMBL" id="KAJ9616890.1"/>
    </source>
</evidence>
<sequence>MSWKLAELRWRHDVGLNEKCREMEQEAPVDDREITLRGSGHLQRQYGRSYPGPWCRVVEQSELPENTLRNAIRSHPTLLASPSGPSASSAAPLLKRTRSGVNEIADSYSPRPISEQDIKESALSLSHLRTPTKPTSFPRGAPCPQFDGIQGIFLPQEDCPVSSKVTTPSLAFSAKSREGKAVQLPWTPQRPFSDASLASTLSVWSEIANLGFQSASEARSPFQFDFPRTPSFGLHLAQHSRLHQERDAHNLTRVDPGPWTQSQSFSATFRRNSVESTHHSDSALLQNISMDIQSCYSSPDRRATRPLYPDLPSAYADIQGRRTASLQQVSSSRSATRFPLSPSSSSSDEEAPVAISLGNDDVPLRTLPCRNVRSAHIVLHEADHHPESSAIFETSDENTDPSRGRNRASTTLEDIVSQYADARMPNSRSLGDIEEHRGIQRPVLGHGEVLEVREDPFRAEPVRSSTSDSSHELYRLYEQRAEDNTIPARADCDAVGYDEEWEMVPESSRTGFFTPSKMRFRLRKRNTVETSTSGVTGRSPTSPWDPLSNLTQTKQAKPHPQLHHKDHPHYSRTQPLSDELRYRDDSATDQRSSTRQPWSTDARKQKQDTEGQRGQSRTARAHVPRPVHILNERPQPEKRTTLTQLNSSSHPERSTAFSSTHALASSSLLPRTLDNKFVSSSSTLPAMETSPESPPVEAGNPTFRISSLVEEDSNTISDENFGSAVVNPASSFVHKAQNPVRRFVEDASPAAHLGAHNLRFHPGQCGNSNLKTPRTIQNESLLAQQLHEGGYGLDDRDLSRFLRDSRRLRHGLETEQEFVMRQGVFGQRNIRNTGSSLANMSSDSSSVNREYRADASTSGSHYSELDTLTVTPSRPVRRAIQYLATTDNKTEAHGLQYSSLASAQTSNHGVVTPAVLVCNEAGISVDGRSVQRRAGGILLAFGVLTYLPGGWTLIHSMGTGGPLATTAMAELTRVLEGEEAGVVCCVHPLDAAMARAIERAVVVLVVVGAVGWLAVALWSATTF</sequence>